<comment type="caution">
    <text evidence="3">The sequence shown here is derived from an EMBL/GenBank/DDBJ whole genome shotgun (WGS) entry which is preliminary data.</text>
</comment>
<gene>
    <name evidence="3" type="ORF">EUV02_11530</name>
</gene>
<dbReference type="Pfam" id="PF13561">
    <property type="entry name" value="adh_short_C2"/>
    <property type="match status" value="1"/>
</dbReference>
<dbReference type="RefSeq" id="WP_135246358.1">
    <property type="nucleotide sequence ID" value="NZ_SIHO01000002.1"/>
</dbReference>
<dbReference type="NCBIfam" id="NF005559">
    <property type="entry name" value="PRK07231.1"/>
    <property type="match status" value="1"/>
</dbReference>
<evidence type="ECO:0000313" key="4">
    <source>
        <dbReference type="Proteomes" id="UP000297737"/>
    </source>
</evidence>
<dbReference type="PROSITE" id="PS00061">
    <property type="entry name" value="ADH_SHORT"/>
    <property type="match status" value="1"/>
</dbReference>
<accession>A0A4Y9ENW6</accession>
<evidence type="ECO:0000256" key="2">
    <source>
        <dbReference type="ARBA" id="ARBA00023002"/>
    </source>
</evidence>
<dbReference type="InterPro" id="IPR036291">
    <property type="entry name" value="NAD(P)-bd_dom_sf"/>
</dbReference>
<dbReference type="GO" id="GO:0016491">
    <property type="term" value="F:oxidoreductase activity"/>
    <property type="evidence" value="ECO:0007669"/>
    <property type="project" value="UniProtKB-KW"/>
</dbReference>
<dbReference type="InterPro" id="IPR002347">
    <property type="entry name" value="SDR_fam"/>
</dbReference>
<dbReference type="InterPro" id="IPR020904">
    <property type="entry name" value="Sc_DH/Rdtase_CS"/>
</dbReference>
<reference evidence="3 4" key="1">
    <citation type="submission" date="2019-02" db="EMBL/GenBank/DDBJ databases">
        <title>Polymorphobacter sp. isolated from the lake at the Tibet of China.</title>
        <authorList>
            <person name="Li A."/>
        </authorList>
    </citation>
    <scope>NUCLEOTIDE SEQUENCE [LARGE SCALE GENOMIC DNA]</scope>
    <source>
        <strain evidence="3 4">DJ1R-1</strain>
    </source>
</reference>
<dbReference type="PANTHER" id="PTHR24321:SF8">
    <property type="entry name" value="ESTRADIOL 17-BETA-DEHYDROGENASE 8-RELATED"/>
    <property type="match status" value="1"/>
</dbReference>
<name>A0A4Y9ENW6_9SPHN</name>
<dbReference type="EMBL" id="SIHO01000002">
    <property type="protein sequence ID" value="TFU03766.1"/>
    <property type="molecule type" value="Genomic_DNA"/>
</dbReference>
<sequence>MRFKDKSVVITGGASGIGAAAVRRFHAEGAKVVIADLNDALGEALAAELGTGRALYQHTDVADWPAVEALMQRAVDAYGRLDILFNNAGIGCFGATPDLDIAEWQRVINVDLNSVFYGCKAAIPHMRAGGGGAIVNTASASGLAGDYSFTAYNAAKGAVINYTRAAGIDHAREGIRINAVCPGPVDTPIIAGVKDMPGVQAIWDDCVPMGRFARPEEIAAAVLFLASADASYMTGAIIAVDGGLTAHTGQPNLPRLLAAAG</sequence>
<dbReference type="Gene3D" id="3.40.50.720">
    <property type="entry name" value="NAD(P)-binding Rossmann-like Domain"/>
    <property type="match status" value="1"/>
</dbReference>
<dbReference type="Proteomes" id="UP000297737">
    <property type="component" value="Unassembled WGS sequence"/>
</dbReference>
<dbReference type="CDD" id="cd05233">
    <property type="entry name" value="SDR_c"/>
    <property type="match status" value="1"/>
</dbReference>
<keyword evidence="2" id="KW-0560">Oxidoreductase</keyword>
<dbReference type="AlphaFoldDB" id="A0A4Y9ENW6"/>
<organism evidence="3 4">
    <name type="scientific">Glacieibacterium arshaanense</name>
    <dbReference type="NCBI Taxonomy" id="2511025"/>
    <lineage>
        <taxon>Bacteria</taxon>
        <taxon>Pseudomonadati</taxon>
        <taxon>Pseudomonadota</taxon>
        <taxon>Alphaproteobacteria</taxon>
        <taxon>Sphingomonadales</taxon>
        <taxon>Sphingosinicellaceae</taxon>
        <taxon>Glacieibacterium</taxon>
    </lineage>
</organism>
<dbReference type="FunFam" id="3.40.50.720:FF:000084">
    <property type="entry name" value="Short-chain dehydrogenase reductase"/>
    <property type="match status" value="1"/>
</dbReference>
<dbReference type="OrthoDB" id="5457012at2"/>
<dbReference type="PANTHER" id="PTHR24321">
    <property type="entry name" value="DEHYDROGENASES, SHORT CHAIN"/>
    <property type="match status" value="1"/>
</dbReference>
<evidence type="ECO:0000313" key="3">
    <source>
        <dbReference type="EMBL" id="TFU03766.1"/>
    </source>
</evidence>
<protein>
    <submittedName>
        <fullName evidence="3">SDR family oxidoreductase</fullName>
    </submittedName>
</protein>
<proteinExistence type="inferred from homology"/>
<evidence type="ECO:0000256" key="1">
    <source>
        <dbReference type="ARBA" id="ARBA00006484"/>
    </source>
</evidence>
<comment type="similarity">
    <text evidence="1">Belongs to the short-chain dehydrogenases/reductases (SDR) family.</text>
</comment>
<dbReference type="SUPFAM" id="SSF51735">
    <property type="entry name" value="NAD(P)-binding Rossmann-fold domains"/>
    <property type="match status" value="1"/>
</dbReference>
<keyword evidence="4" id="KW-1185">Reference proteome</keyword>
<dbReference type="PRINTS" id="PR00080">
    <property type="entry name" value="SDRFAMILY"/>
</dbReference>
<dbReference type="PRINTS" id="PR00081">
    <property type="entry name" value="GDHRDH"/>
</dbReference>